<gene>
    <name evidence="1" type="ORF">HD592_001787</name>
</gene>
<dbReference type="AlphaFoldDB" id="A0A923E5K3"/>
<keyword evidence="2" id="KW-1185">Reference proteome</keyword>
<sequence length="345" mass="37473">MSNETLAREFSRSPTTTRAWRRAFDAQGIASFAGRAKGAGRPASIPGLELKELVEAIARNDRLPEPASTRELSARLGVSASTVTRVRADLRIAPEGRPLPRHRLVEIAGALLTADLAAIALVLDPVTSRAFLRSRRGPHMNGTCPGGLVAAMTALDVLRPRTEGPARGREGEEERLARAEGEWEEFLLALLAERPPGAHLHIVASGPFDLAEPAAHLIADREAAGEPVRRAELLRIRRVPAAAWSHGRLTLLARVLRSAPARGAFDTLPELLRSLDASLEKAERRAGRASLSRSWVLSRPVLEARARASRADLIERIREFSPIQTIVRSSPTSGASSRMRSALHR</sequence>
<accession>A0A923E5K3</accession>
<evidence type="ECO:0000313" key="1">
    <source>
        <dbReference type="EMBL" id="MBB6335222.1"/>
    </source>
</evidence>
<protein>
    <submittedName>
        <fullName evidence="1">Transposase</fullName>
    </submittedName>
</protein>
<evidence type="ECO:0000313" key="2">
    <source>
        <dbReference type="Proteomes" id="UP000617426"/>
    </source>
</evidence>
<name>A0A923E5K3_9ACTO</name>
<proteinExistence type="predicted"/>
<organism evidence="1 2">
    <name type="scientific">Schaalia hyovaginalis</name>
    <dbReference type="NCBI Taxonomy" id="29316"/>
    <lineage>
        <taxon>Bacteria</taxon>
        <taxon>Bacillati</taxon>
        <taxon>Actinomycetota</taxon>
        <taxon>Actinomycetes</taxon>
        <taxon>Actinomycetales</taxon>
        <taxon>Actinomycetaceae</taxon>
        <taxon>Schaalia</taxon>
    </lineage>
</organism>
<dbReference type="EMBL" id="JACHMK010000001">
    <property type="protein sequence ID" value="MBB6335222.1"/>
    <property type="molecule type" value="Genomic_DNA"/>
</dbReference>
<reference evidence="1" key="1">
    <citation type="submission" date="2020-08" db="EMBL/GenBank/DDBJ databases">
        <title>Sequencing the genomes of 1000 actinobacteria strains.</title>
        <authorList>
            <person name="Klenk H.-P."/>
        </authorList>
    </citation>
    <scope>NUCLEOTIDE SEQUENCE</scope>
    <source>
        <strain evidence="1">DSM 10695</strain>
    </source>
</reference>
<dbReference type="Proteomes" id="UP000617426">
    <property type="component" value="Unassembled WGS sequence"/>
</dbReference>
<comment type="caution">
    <text evidence="1">The sequence shown here is derived from an EMBL/GenBank/DDBJ whole genome shotgun (WGS) entry which is preliminary data.</text>
</comment>
<dbReference type="RefSeq" id="WP_184453492.1">
    <property type="nucleotide sequence ID" value="NZ_JACHMK010000001.1"/>
</dbReference>